<dbReference type="InterPro" id="IPR048059">
    <property type="entry name" value="Rrp5_S1_rpt_hs1_sc1"/>
</dbReference>
<feature type="compositionally biased region" description="Acidic residues" evidence="4">
    <location>
        <begin position="1003"/>
        <end position="1017"/>
    </location>
</feature>
<evidence type="ECO:0000256" key="3">
    <source>
        <dbReference type="ARBA" id="ARBA00023242"/>
    </source>
</evidence>
<dbReference type="CDD" id="cd05693">
    <property type="entry name" value="S1_Rrp5_repeat_hs1_sc1"/>
    <property type="match status" value="1"/>
</dbReference>
<keyword evidence="2" id="KW-0677">Repeat</keyword>
<organism evidence="6 7">
    <name type="scientific">Penaeus vannamei</name>
    <name type="common">Whiteleg shrimp</name>
    <name type="synonym">Litopenaeus vannamei</name>
    <dbReference type="NCBI Taxonomy" id="6689"/>
    <lineage>
        <taxon>Eukaryota</taxon>
        <taxon>Metazoa</taxon>
        <taxon>Ecdysozoa</taxon>
        <taxon>Arthropoda</taxon>
        <taxon>Crustacea</taxon>
        <taxon>Multicrustacea</taxon>
        <taxon>Malacostraca</taxon>
        <taxon>Eumalacostraca</taxon>
        <taxon>Eucarida</taxon>
        <taxon>Decapoda</taxon>
        <taxon>Dendrobranchiata</taxon>
        <taxon>Penaeoidea</taxon>
        <taxon>Penaeidae</taxon>
        <taxon>Penaeus</taxon>
    </lineage>
</organism>
<dbReference type="Proteomes" id="UP000283509">
    <property type="component" value="Unassembled WGS sequence"/>
</dbReference>
<keyword evidence="7" id="KW-1185">Reference proteome</keyword>
<evidence type="ECO:0000256" key="4">
    <source>
        <dbReference type="SAM" id="MobiDB-lite"/>
    </source>
</evidence>
<dbReference type="InterPro" id="IPR003029">
    <property type="entry name" value="S1_domain"/>
</dbReference>
<dbReference type="PANTHER" id="PTHR23270:SF10">
    <property type="entry name" value="PROTEIN RRP5 HOMOLOG"/>
    <property type="match status" value="1"/>
</dbReference>
<dbReference type="InterPro" id="IPR045209">
    <property type="entry name" value="Rrp5"/>
</dbReference>
<dbReference type="SMART" id="SM00316">
    <property type="entry name" value="S1"/>
    <property type="match status" value="9"/>
</dbReference>
<evidence type="ECO:0000259" key="5">
    <source>
        <dbReference type="PROSITE" id="PS50126"/>
    </source>
</evidence>
<dbReference type="SUPFAM" id="SSF50249">
    <property type="entry name" value="Nucleic acid-binding proteins"/>
    <property type="match status" value="7"/>
</dbReference>
<evidence type="ECO:0000256" key="1">
    <source>
        <dbReference type="ARBA" id="ARBA00004123"/>
    </source>
</evidence>
<dbReference type="OrthoDB" id="412781at2759"/>
<accession>A0A3R7MLQ8</accession>
<name>A0A3R7MLQ8_PENVA</name>
<evidence type="ECO:0000313" key="7">
    <source>
        <dbReference type="Proteomes" id="UP000283509"/>
    </source>
</evidence>
<feature type="domain" description="S1 motif" evidence="5">
    <location>
        <begin position="342"/>
        <end position="414"/>
    </location>
</feature>
<dbReference type="EMBL" id="QCYY01003158">
    <property type="protein sequence ID" value="ROT65000.1"/>
    <property type="molecule type" value="Genomic_DNA"/>
</dbReference>
<dbReference type="STRING" id="6689.A0A3R7MLQ8"/>
<comment type="caution">
    <text evidence="6">The sequence shown here is derived from an EMBL/GenBank/DDBJ whole genome shotgun (WGS) entry which is preliminary data.</text>
</comment>
<dbReference type="GO" id="GO:0032040">
    <property type="term" value="C:small-subunit processome"/>
    <property type="evidence" value="ECO:0007669"/>
    <property type="project" value="TreeGrafter"/>
</dbReference>
<dbReference type="AlphaFoldDB" id="A0A3R7MLQ8"/>
<reference evidence="6 7" key="1">
    <citation type="submission" date="2018-04" db="EMBL/GenBank/DDBJ databases">
        <authorList>
            <person name="Zhang X."/>
            <person name="Yuan J."/>
            <person name="Li F."/>
            <person name="Xiang J."/>
        </authorList>
    </citation>
    <scope>NUCLEOTIDE SEQUENCE [LARGE SCALE GENOMIC DNA]</scope>
    <source>
        <tissue evidence="6">Muscle</tissue>
    </source>
</reference>
<feature type="domain" description="S1 motif" evidence="5">
    <location>
        <begin position="62"/>
        <end position="149"/>
    </location>
</feature>
<protein>
    <submittedName>
        <fullName evidence="6">Protein RRP5-like</fullName>
    </submittedName>
</protein>
<reference evidence="6 7" key="2">
    <citation type="submission" date="2019-01" db="EMBL/GenBank/DDBJ databases">
        <title>The decoding of complex shrimp genome reveals the adaptation for benthos swimmer, frequently molting mechanism and breeding impact on genome.</title>
        <authorList>
            <person name="Sun Y."/>
            <person name="Gao Y."/>
            <person name="Yu Y."/>
        </authorList>
    </citation>
    <scope>NUCLEOTIDE SEQUENCE [LARGE SCALE GENOMIC DNA]</scope>
    <source>
        <tissue evidence="6">Muscle</tissue>
    </source>
</reference>
<comment type="subcellular location">
    <subcellularLocation>
        <location evidence="1">Nucleus</location>
    </subcellularLocation>
</comment>
<gene>
    <name evidence="6" type="ORF">C7M84_017054</name>
</gene>
<feature type="region of interest" description="Disordered" evidence="4">
    <location>
        <begin position="981"/>
        <end position="1035"/>
    </location>
</feature>
<dbReference type="Gene3D" id="2.40.50.140">
    <property type="entry name" value="Nucleic acid-binding proteins"/>
    <property type="match status" value="6"/>
</dbReference>
<evidence type="ECO:0000256" key="2">
    <source>
        <dbReference type="ARBA" id="ARBA00022737"/>
    </source>
</evidence>
<proteinExistence type="predicted"/>
<dbReference type="InterPro" id="IPR012340">
    <property type="entry name" value="NA-bd_OB-fold"/>
</dbReference>
<dbReference type="GO" id="GO:0003723">
    <property type="term" value="F:RNA binding"/>
    <property type="evidence" value="ECO:0007669"/>
    <property type="project" value="TreeGrafter"/>
</dbReference>
<feature type="domain" description="S1 motif" evidence="5">
    <location>
        <begin position="822"/>
        <end position="886"/>
    </location>
</feature>
<feature type="domain" description="S1 motif" evidence="5">
    <location>
        <begin position="520"/>
        <end position="589"/>
    </location>
</feature>
<evidence type="ECO:0000313" key="6">
    <source>
        <dbReference type="EMBL" id="ROT65000.1"/>
    </source>
</evidence>
<dbReference type="FunFam" id="2.40.50.140:FF:000103">
    <property type="entry name" value="protein RRP5 homolog"/>
    <property type="match status" value="2"/>
</dbReference>
<dbReference type="Pfam" id="PF00575">
    <property type="entry name" value="S1"/>
    <property type="match status" value="1"/>
</dbReference>
<keyword evidence="3" id="KW-0539">Nucleus</keyword>
<feature type="domain" description="S1 motif" evidence="5">
    <location>
        <begin position="257"/>
        <end position="323"/>
    </location>
</feature>
<feature type="domain" description="S1 motif" evidence="5">
    <location>
        <begin position="431"/>
        <end position="500"/>
    </location>
</feature>
<dbReference type="PANTHER" id="PTHR23270">
    <property type="entry name" value="PROGRAMMED CELL DEATH PROTEIN 11 PRE-RRNA PROCESSING PROTEIN RRP5"/>
    <property type="match status" value="1"/>
</dbReference>
<dbReference type="PROSITE" id="PS50126">
    <property type="entry name" value="S1"/>
    <property type="match status" value="7"/>
</dbReference>
<dbReference type="GO" id="GO:0006364">
    <property type="term" value="P:rRNA processing"/>
    <property type="evidence" value="ECO:0007669"/>
    <property type="project" value="InterPro"/>
</dbReference>
<sequence length="1054" mass="117398">MVIPGKERDLFSVKPLVEKNKVKKKKAKGKEGGLGFKKLQEEHQKLADVQHTPLLYDNIVEGQVILGCIQEVHDYELKVSLPHRLSGTVPITKISKAYTELVKKMAEGENEDEEVSALQELYRPGQFVVTSVASIEEMENWKKVSLSLMPQDVNSSLNASLLEVGFVLPCAVASVEDNGFIMDTGIANMRGAFLPHKAAQGADIVGVGTVLRCMVTKISGDAEKGWWNVVLSAKPKAVSEATLPLISTTNLSMMIPGTAVDTVVSKVEDYGLNIILAEYDGVVNRIHLKKPFDIIHHYQEGMNVKARVLYTTPMNKVVHFTLQKNIFSEGPDEKLFHDLKEGDIVEDAVVYESRSVGISLKLNDKYRGYCSWNRLMDGDKPPKNMKKVFPIGRQLVCRILKYSSMDQMYIVSLEKSVIEQQLLSYNEVEVGTKLKATIKGYNDFGAQVALSKTVSGHIDFMMLTDTQIKNPEKKYPAGSVLDCRVVYVVPQRKIINLTSKKLLVNSPHPIISEYDPNLVGAISEGCVVRINQSGLLVTMYNDVKGFVPKSQATSRKVTSLDALFTLGQVVKFRIINVEPEKRNMTLSLRIDGGLVPHEEKPAAVAVSMRQKVDGVIKEIQEKVIIVTLKNEGVDAQLPVSHLLDDVSKCGIVKSLLKEGDEVKDAVVFSIEEEIITLSLKTSVHNWINTSTPEQQEVLLKSVPYPAVLQKVYAHGALAKIPAGECGQKHLIHFKKLGDESPYIDCRAVGLHPGQTLWVESEGVDKMGRQILSCLHTRNVQRRAVQHSIQPLYSRLLNLKMVKDIIMKRGSAIDRQLAELQIGRKLGVTVTEVTDFGLHVNMKGSQIQGFISKEHRGPYTDVVVGQKLYACVMNVNFEKQSVDLSSQPLVVKKLKTSDTPKVSFGRRAKCEIIQVQENFVKVMLTSRDVGLEAYLPPLEHELNIETKNAHYKVGEEHRVTIEHVDGGIVVAVLRRFEDKDTEPKLLSDGPSWQLSSNNTSESMEAVEDIESDAEEVAETETKTEVEDGVMAKKEEHRLYELEGARLDKERLSQTT</sequence>
<feature type="compositionally biased region" description="Basic and acidic residues" evidence="4">
    <location>
        <begin position="1018"/>
        <end position="1035"/>
    </location>
</feature>
<feature type="domain" description="S1 motif" evidence="5">
    <location>
        <begin position="609"/>
        <end position="680"/>
    </location>
</feature>
<feature type="compositionally biased region" description="Polar residues" evidence="4">
    <location>
        <begin position="989"/>
        <end position="1001"/>
    </location>
</feature>